<evidence type="ECO:0000256" key="5">
    <source>
        <dbReference type="ARBA" id="ARBA00022725"/>
    </source>
</evidence>
<comment type="similarity">
    <text evidence="13">Belongs to the G-protein coupled receptor 1 family.</text>
</comment>
<dbReference type="InterPro" id="IPR000276">
    <property type="entry name" value="GPCR_Rhodpsn"/>
</dbReference>
<keyword evidence="12 13" id="KW-0807">Transducer</keyword>
<evidence type="ECO:0000256" key="13">
    <source>
        <dbReference type="RuleBase" id="RU000688"/>
    </source>
</evidence>
<sequence length="305" mass="33774">MVQEFILLGFSMGQHGRMLLFALFTAIYTLTLAENFIIIMTVIQDSHLARLPMYILLGNFSFLEICYVTATVPRMLFDLPFTCGVISFHACFIQFYVFFSLGCTECFLLSAMALDRYLAICHPLQYPKIMSQDSCYALVAVCWIFGILLYVVPVVLISRLSFCGLNIIDHFLCDPGPILALACPPVGYAGPLFHVIVSFGLLATFLFIVVSYGFVGVTLVKASSHSSRGKGFSTVSSHLAVVTLFFGSVAAMYAIPNGKSHATVTKVVTLFYSSVTPLLNPLIYCLRNDQVKEAMARLLKEKRII</sequence>
<dbReference type="SUPFAM" id="SSF81321">
    <property type="entry name" value="Family A G protein-coupled receptor-like"/>
    <property type="match status" value="1"/>
</dbReference>
<keyword evidence="9" id="KW-1015">Disulfide bond</keyword>
<evidence type="ECO:0000256" key="8">
    <source>
        <dbReference type="ARBA" id="ARBA00023136"/>
    </source>
</evidence>
<evidence type="ECO:0000256" key="4">
    <source>
        <dbReference type="ARBA" id="ARBA00022692"/>
    </source>
</evidence>
<name>A0ABM1JMC8_GEKJA</name>
<keyword evidence="11" id="KW-0325">Glycoprotein</keyword>
<keyword evidence="5 14" id="KW-0552">Olfaction</keyword>
<feature type="transmembrane region" description="Helical" evidence="14">
    <location>
        <begin position="267"/>
        <end position="286"/>
    </location>
</feature>
<proteinExistence type="inferred from homology"/>
<organism evidence="16 17">
    <name type="scientific">Gekko japonicus</name>
    <name type="common">Schlegel's Japanese gecko</name>
    <dbReference type="NCBI Taxonomy" id="146911"/>
    <lineage>
        <taxon>Eukaryota</taxon>
        <taxon>Metazoa</taxon>
        <taxon>Chordata</taxon>
        <taxon>Craniata</taxon>
        <taxon>Vertebrata</taxon>
        <taxon>Euteleostomi</taxon>
        <taxon>Lepidosauria</taxon>
        <taxon>Squamata</taxon>
        <taxon>Bifurcata</taxon>
        <taxon>Gekkota</taxon>
        <taxon>Gekkonidae</taxon>
        <taxon>Gekkoninae</taxon>
        <taxon>Gekko</taxon>
    </lineage>
</organism>
<feature type="transmembrane region" description="Helical" evidence="14">
    <location>
        <begin position="135"/>
        <end position="157"/>
    </location>
</feature>
<dbReference type="PROSITE" id="PS50262">
    <property type="entry name" value="G_PROTEIN_RECEP_F1_2"/>
    <property type="match status" value="1"/>
</dbReference>
<evidence type="ECO:0000256" key="14">
    <source>
        <dbReference type="RuleBase" id="RU363047"/>
    </source>
</evidence>
<dbReference type="PRINTS" id="PR00237">
    <property type="entry name" value="GPCRRHODOPSN"/>
</dbReference>
<evidence type="ECO:0000256" key="3">
    <source>
        <dbReference type="ARBA" id="ARBA00022606"/>
    </source>
</evidence>
<evidence type="ECO:0000256" key="7">
    <source>
        <dbReference type="ARBA" id="ARBA00023040"/>
    </source>
</evidence>
<dbReference type="InterPro" id="IPR000725">
    <property type="entry name" value="Olfact_rcpt"/>
</dbReference>
<keyword evidence="16" id="KW-1185">Reference proteome</keyword>
<accession>A0ABM1JMC8</accession>
<dbReference type="InterPro" id="IPR050939">
    <property type="entry name" value="Olfactory_GPCR1"/>
</dbReference>
<feature type="transmembrane region" description="Helical" evidence="14">
    <location>
        <begin position="20"/>
        <end position="42"/>
    </location>
</feature>
<comment type="subcellular location">
    <subcellularLocation>
        <location evidence="1 14">Cell membrane</location>
        <topology evidence="1 14">Multi-pass membrane protein</topology>
    </subcellularLocation>
</comment>
<dbReference type="PROSITE" id="PS00237">
    <property type="entry name" value="G_PROTEIN_RECEP_F1_1"/>
    <property type="match status" value="1"/>
</dbReference>
<feature type="transmembrane region" description="Helical" evidence="14">
    <location>
        <begin position="54"/>
        <end position="73"/>
    </location>
</feature>
<evidence type="ECO:0000259" key="15">
    <source>
        <dbReference type="PROSITE" id="PS50262"/>
    </source>
</evidence>
<keyword evidence="10 13" id="KW-0675">Receptor</keyword>
<keyword evidence="4 13" id="KW-0812">Transmembrane</keyword>
<dbReference type="PRINTS" id="PR00245">
    <property type="entry name" value="OLFACTORYR"/>
</dbReference>
<evidence type="ECO:0000256" key="10">
    <source>
        <dbReference type="ARBA" id="ARBA00023170"/>
    </source>
</evidence>
<dbReference type="GeneID" id="107106915"/>
<evidence type="ECO:0000313" key="17">
    <source>
        <dbReference type="RefSeq" id="XP_015262615.1"/>
    </source>
</evidence>
<reference evidence="17" key="1">
    <citation type="submission" date="2025-08" db="UniProtKB">
        <authorList>
            <consortium name="RefSeq"/>
        </authorList>
    </citation>
    <scope>IDENTIFICATION</scope>
</reference>
<feature type="transmembrane region" description="Helical" evidence="14">
    <location>
        <begin position="93"/>
        <end position="114"/>
    </location>
</feature>
<evidence type="ECO:0000256" key="1">
    <source>
        <dbReference type="ARBA" id="ARBA00004651"/>
    </source>
</evidence>
<keyword evidence="2 14" id="KW-1003">Cell membrane</keyword>
<feature type="transmembrane region" description="Helical" evidence="14">
    <location>
        <begin position="195"/>
        <end position="220"/>
    </location>
</feature>
<evidence type="ECO:0000256" key="2">
    <source>
        <dbReference type="ARBA" id="ARBA00022475"/>
    </source>
</evidence>
<protein>
    <recommendedName>
        <fullName evidence="14">Olfactory receptor</fullName>
    </recommendedName>
</protein>
<dbReference type="Gene3D" id="1.20.1070.10">
    <property type="entry name" value="Rhodopsin 7-helix transmembrane proteins"/>
    <property type="match status" value="1"/>
</dbReference>
<feature type="transmembrane region" description="Helical" evidence="14">
    <location>
        <begin position="232"/>
        <end position="255"/>
    </location>
</feature>
<dbReference type="Pfam" id="PF13853">
    <property type="entry name" value="7tm_4"/>
    <property type="match status" value="1"/>
</dbReference>
<keyword evidence="6 14" id="KW-1133">Transmembrane helix</keyword>
<evidence type="ECO:0000313" key="16">
    <source>
        <dbReference type="Proteomes" id="UP000694871"/>
    </source>
</evidence>
<keyword evidence="8 14" id="KW-0472">Membrane</keyword>
<evidence type="ECO:0000256" key="12">
    <source>
        <dbReference type="ARBA" id="ARBA00023224"/>
    </source>
</evidence>
<gene>
    <name evidence="17" type="primary">LOC107106915</name>
</gene>
<keyword evidence="3 14" id="KW-0716">Sensory transduction</keyword>
<dbReference type="InterPro" id="IPR017452">
    <property type="entry name" value="GPCR_Rhodpsn_7TM"/>
</dbReference>
<dbReference type="RefSeq" id="XP_015262615.1">
    <property type="nucleotide sequence ID" value="XM_015407129.1"/>
</dbReference>
<dbReference type="PANTHER" id="PTHR24242:SF227">
    <property type="entry name" value="OLFACTORY RECEPTOR"/>
    <property type="match status" value="1"/>
</dbReference>
<evidence type="ECO:0000256" key="6">
    <source>
        <dbReference type="ARBA" id="ARBA00022989"/>
    </source>
</evidence>
<dbReference type="Proteomes" id="UP000694871">
    <property type="component" value="Unplaced"/>
</dbReference>
<feature type="domain" description="G-protein coupled receptors family 1 profile" evidence="15">
    <location>
        <begin position="34"/>
        <end position="284"/>
    </location>
</feature>
<evidence type="ECO:0000256" key="9">
    <source>
        <dbReference type="ARBA" id="ARBA00023157"/>
    </source>
</evidence>
<keyword evidence="7 13" id="KW-0297">G-protein coupled receptor</keyword>
<dbReference type="PANTHER" id="PTHR24242">
    <property type="entry name" value="G-PROTEIN COUPLED RECEPTOR"/>
    <property type="match status" value="1"/>
</dbReference>
<evidence type="ECO:0000256" key="11">
    <source>
        <dbReference type="ARBA" id="ARBA00023180"/>
    </source>
</evidence>